<feature type="region of interest" description="Disordered" evidence="3">
    <location>
        <begin position="2612"/>
        <end position="2640"/>
    </location>
</feature>
<evidence type="ECO:0000256" key="1">
    <source>
        <dbReference type="ARBA" id="ARBA00022729"/>
    </source>
</evidence>
<evidence type="ECO:0000313" key="4">
    <source>
        <dbReference type="EMBL" id="CAK8696320.1"/>
    </source>
</evidence>
<evidence type="ECO:0000256" key="2">
    <source>
        <dbReference type="ARBA" id="ARBA00023180"/>
    </source>
</evidence>
<feature type="compositionally biased region" description="Polar residues" evidence="3">
    <location>
        <begin position="2612"/>
        <end position="2633"/>
    </location>
</feature>
<feature type="compositionally biased region" description="Basic and acidic residues" evidence="3">
    <location>
        <begin position="927"/>
        <end position="942"/>
    </location>
</feature>
<gene>
    <name evidence="4" type="ORF">CVLEPA_LOCUS29481</name>
</gene>
<accession>A0ABP0GX51</accession>
<organism evidence="4 5">
    <name type="scientific">Clavelina lepadiformis</name>
    <name type="common">Light-bulb sea squirt</name>
    <name type="synonym">Ascidia lepadiformis</name>
    <dbReference type="NCBI Taxonomy" id="159417"/>
    <lineage>
        <taxon>Eukaryota</taxon>
        <taxon>Metazoa</taxon>
        <taxon>Chordata</taxon>
        <taxon>Tunicata</taxon>
        <taxon>Ascidiacea</taxon>
        <taxon>Aplousobranchia</taxon>
        <taxon>Clavelinidae</taxon>
        <taxon>Clavelina</taxon>
    </lineage>
</organism>
<proteinExistence type="predicted"/>
<dbReference type="PANTHER" id="PTHR23412">
    <property type="entry name" value="STEREOCILIN RELATED"/>
    <property type="match status" value="1"/>
</dbReference>
<sequence length="2665" mass="295711">MQFRGVSEELGQTIKQVAGMAGTLSGVFGYVLTHIKQVGKGTSIILKSNLKSLRTKKQGRAEDPKTDIFSGIISELAEISAKLGGYTGVVGGMMGMILTENSNKSKSSKDQPTKDQPTKDQPTDSPTAAFSNVPMFDAKKLQSNFGLLHEKLEEIMPATQTGHFSRTEEMCLETLSVGLSQFAMAHKFGGMAPDSLKFMAPYGGKVDSADEHSLPRFLMGSKWNGAWKNEPAQIQMAGNMKPEDFNKVIDSESINDNAILRFIDHTVRKKGLDSSLIQFVRGDLSISKLPKSDRQSIPMSVLAGMKTSLISGFSAEIVVDILTSSLATNNPERLKKFLKAVTDQTLSAAVSQIKELQTNDALPHINRDISRIIATDLIERFEETAYSKICPFVDGVSVMQLENIPQNLLKDGDLLSCLNAEFKQLDFDQKRTIANVVLGDKVNSMKNITLEQIKALKSFASLVPSSAYNNLSSQDISYLINSGLLDDIGKHLDRKMQMEIFNVTQKKLHFKSSNETTTSYLKRLGSLICGISTRDVHNIVPLSILTEFKTNWTNKCTDKKDDGHTRKEKECMQQEGLGSPICQKMKPGSRRNDKLAKYKYGQKLYANGDVSSSNNSLPLNVSTSLSGLFPHQIKNLSSESINASLPQFANDYLLSKRQKRALLEELNEEFFEMNKTDAADRLGFLLSEANLSRIDATQLNDVFQKRPDIFMQLSKTKKASLFKRLLANKGVDGVIASRSPFIKYMPFTHVQNTENFNMTSMKHVEWNRAQALEVVNLYKNENLNAPLRGEDIRALGRAAIGITCQDVVSFPIDGMVEVARAIDDAVGNDIPVDLANCVATKLYLCLKMHYKRKVDRRELISKVIPENILLIMPNDIKEADAHEKSCLHMVKRLGRANLNLLAPGIGEMIMEEIIQLAISCLAKHSVPKKDSTGQQKPLERAFDSSSFNFPPMDSSEDHTNTGEQETQKATDDTFSEKEVRILGNLACKLRKKYKLLTVSGVVEFSKIFPACLKHLDQDGIETLGTMISDYLKKEEVKEEILRKAGSLSPLVDADVLNTLSDSAMSEMFKYMPSLRSRKRYPQVTGDKATTSLNIVKNFLIQLKDEPDSFNLDYNPIDLLKFASATAPKLIDYLKLLKSESHNSSTSADDADDSRALDYGAILHLGPAVLGLTAKHFDDIADDTFKDSIPLLGMYHGWSSEQLQIMKTRMNVKKAILDRYLQVNSKTIQQLDGIELIAFGDLLCGINVEEIPSLSDDALRFAAHHIGKIKCFNEDRLHALKAVILEAVGVSADKPVMLQELGVLAGAMTEDDFRKIKPIHSSFVSPLALRVIPASRILNAWNVSHFALMGTQNGAVIIGRTDIFRQLNNVSRNAVFRATFGSSAGRMASIIHMIKYGEKYSMDGYSEAIKKMLHSVSMLFQKLFGEKSETPFLAGPGFAFGLGDIDSFVRPPVPDLASGLSKNDFENTLGFEYLEDTRIINFINAAAGENENILNFMKGDLSLNSLNKEDIQLMPANLWEGMKTSQIREMSVTTLETLLDSDKASRDPSSMTKVLRKLDLAQFEEALININNDMKERQSFLIPWRLPITVQEVISKEYVERLPTDLTNEEQIDRFTEMMCPFVAGMPVNLIKKIPFIASKIPAVVKCFGQSYEDLTLSQRKSVVNWATQNVQDTDNIDITLYGKFMLDFPMHRIRKSLTEEMASATVNDGHFQTLDTLHSNFDTFAKIVLKTLWTSNAAQFDDISFLDKLGPTMCDIPLNKVKSSMSRQSIMHLSFYTMSFCKSKEEMLEDSLQECFGDQAHRLRRCQLLEQEFRKVDFQVNTDPFGLLNTQMARISLETFKMQRELASILLNDKDLTQLNADEIQEAAGALGGLTPQDMEKLPDLSILEAISSIKDNKHFSSKQKQIMFKKARSAGLSFESESILDDLGELVSELPASEFLKVTSSALRNSLQDLKQKAGGFSRSQRKAIVAKLQEASVDDLLSDDLGAFAADIPLKKLATMEKFNITHIKDQAWQRGQAVKLVELYRNSSGEDELTLETISQLGSTTIGLKCSVLMDIQFYDMLETSVTIDSSVDMSPDMDECTQNKLHFSLQVDKGENYMTNDTDPDLEILFATIPPDVALFYPHELVNATPNASCRVFISQIGQAQLNLLPRGPGDTKREKLALAAINCLKRNPERQFNRLEESDVLTIGKLICDVPSSTYQNMTLDAFNIALELMHECLHRFTSAHIDELRTLVHTHIGNDSTAWDSTILSSLGPLLAMMSSTDILDLNQEHFSEAFDDIIPPTIDEDFEVYSSINYDAFYEKAQGVVFNQSLSRRKRAVSAPDFDDILTLGPGNSRWSVEQLNAIADDDLINALDVLGAVDNWSSEQMNVLRSRISEVVSKPLGEWSTETVADAKHILTELTTNEISSLDLTSMDTLSSLADLNWSNQQKTVAFETYMSKNAKPVASLTAEEIAGMSTIFCGMSASKMMSISVTVIGNALKDIGLLNCFDQDQFDALYALVAMSNDNQPPDAALMREMGSITAGMTTANLAAIPVKSMAFLSDRAIGVMSPLRFKEGLVPLQLSAAGITNVAKILRTPRIYDVLSTEQQNAVQVAAYGKDARLANSTSDDIAGNEDNSIVNGPSGNTTETDDNGGNSSSITSINIILFCLIAATVLIKWN</sequence>
<keyword evidence="2" id="KW-0325">Glycoprotein</keyword>
<keyword evidence="1" id="KW-0732">Signal</keyword>
<dbReference type="Proteomes" id="UP001642483">
    <property type="component" value="Unassembled WGS sequence"/>
</dbReference>
<feature type="compositionally biased region" description="Basic and acidic residues" evidence="3">
    <location>
        <begin position="107"/>
        <end position="122"/>
    </location>
</feature>
<dbReference type="PANTHER" id="PTHR23412:SF17">
    <property type="entry name" value="OTOANCORIN"/>
    <property type="match status" value="1"/>
</dbReference>
<evidence type="ECO:0000313" key="5">
    <source>
        <dbReference type="Proteomes" id="UP001642483"/>
    </source>
</evidence>
<feature type="region of interest" description="Disordered" evidence="3">
    <location>
        <begin position="102"/>
        <end position="130"/>
    </location>
</feature>
<feature type="compositionally biased region" description="Basic and acidic residues" evidence="3">
    <location>
        <begin position="955"/>
        <end position="972"/>
    </location>
</feature>
<dbReference type="InterPro" id="IPR026664">
    <property type="entry name" value="Stereocilin-rel"/>
</dbReference>
<keyword evidence="5" id="KW-1185">Reference proteome</keyword>
<name>A0ABP0GX51_CLALP</name>
<protein>
    <submittedName>
        <fullName evidence="4">Uncharacterized protein</fullName>
    </submittedName>
</protein>
<dbReference type="EMBL" id="CAWYQH010000152">
    <property type="protein sequence ID" value="CAK8696320.1"/>
    <property type="molecule type" value="Genomic_DNA"/>
</dbReference>
<feature type="region of interest" description="Disordered" evidence="3">
    <location>
        <begin position="927"/>
        <end position="972"/>
    </location>
</feature>
<evidence type="ECO:0000256" key="3">
    <source>
        <dbReference type="SAM" id="MobiDB-lite"/>
    </source>
</evidence>
<reference evidence="4 5" key="1">
    <citation type="submission" date="2024-02" db="EMBL/GenBank/DDBJ databases">
        <authorList>
            <person name="Daric V."/>
            <person name="Darras S."/>
        </authorList>
    </citation>
    <scope>NUCLEOTIDE SEQUENCE [LARGE SCALE GENOMIC DNA]</scope>
</reference>
<comment type="caution">
    <text evidence="4">The sequence shown here is derived from an EMBL/GenBank/DDBJ whole genome shotgun (WGS) entry which is preliminary data.</text>
</comment>